<feature type="compositionally biased region" description="Basic and acidic residues" evidence="1">
    <location>
        <begin position="162"/>
        <end position="176"/>
    </location>
</feature>
<protein>
    <submittedName>
        <fullName evidence="2">Uncharacterized protein</fullName>
    </submittedName>
</protein>
<proteinExistence type="predicted"/>
<comment type="caution">
    <text evidence="2">The sequence shown here is derived from an EMBL/GenBank/DDBJ whole genome shotgun (WGS) entry which is preliminary data.</text>
</comment>
<reference evidence="2" key="1">
    <citation type="submission" date="2021-07" db="EMBL/GenBank/DDBJ databases">
        <authorList>
            <person name="Branca A.L. A."/>
        </authorList>
    </citation>
    <scope>NUCLEOTIDE SEQUENCE</scope>
</reference>
<dbReference type="Proteomes" id="UP001152649">
    <property type="component" value="Unassembled WGS sequence"/>
</dbReference>
<accession>A0A9W4N3F8</accession>
<feature type="region of interest" description="Disordered" evidence="1">
    <location>
        <begin position="151"/>
        <end position="176"/>
    </location>
</feature>
<name>A0A9W4N3F8_9EURO</name>
<evidence type="ECO:0000313" key="2">
    <source>
        <dbReference type="EMBL" id="CAG8242031.1"/>
    </source>
</evidence>
<feature type="compositionally biased region" description="Polar residues" evidence="1">
    <location>
        <begin position="15"/>
        <end position="25"/>
    </location>
</feature>
<organism evidence="2 3">
    <name type="scientific">Penicillium salamii</name>
    <dbReference type="NCBI Taxonomy" id="1612424"/>
    <lineage>
        <taxon>Eukaryota</taxon>
        <taxon>Fungi</taxon>
        <taxon>Dikarya</taxon>
        <taxon>Ascomycota</taxon>
        <taxon>Pezizomycotina</taxon>
        <taxon>Eurotiomycetes</taxon>
        <taxon>Eurotiomycetidae</taxon>
        <taxon>Eurotiales</taxon>
        <taxon>Aspergillaceae</taxon>
        <taxon>Penicillium</taxon>
    </lineage>
</organism>
<feature type="region of interest" description="Disordered" evidence="1">
    <location>
        <begin position="1"/>
        <end position="25"/>
    </location>
</feature>
<sequence length="240" mass="27118">MSRTHPQPCGPTAFENPNTDPVSRSRQPVLMPIKADPCLQHESQHQSSGMDYKIPVLLKPNDPRLSRDFFKKGSLIQGLTFTQTPRHFTLILIYTNYNSGSTVTFSPIHFEKGLSTLSNHIALASAQQKTRPRNSNHNIPRGFENLLHQDSISNSSSGLQDPEFKKYQQSERNKESDSIAHADDAFFTLLLSGKTFVSPFYVNVDFDSNSTPTYPSRRDSEPENCFCSDTRNLHNKSELQ</sequence>
<evidence type="ECO:0000256" key="1">
    <source>
        <dbReference type="SAM" id="MobiDB-lite"/>
    </source>
</evidence>
<dbReference type="AlphaFoldDB" id="A0A9W4N3F8"/>
<evidence type="ECO:0000313" key="3">
    <source>
        <dbReference type="Proteomes" id="UP001152649"/>
    </source>
</evidence>
<gene>
    <name evidence="2" type="ORF">PSALAMII_LOCUS520</name>
</gene>
<keyword evidence="3" id="KW-1185">Reference proteome</keyword>
<dbReference type="OrthoDB" id="4364947at2759"/>
<dbReference type="EMBL" id="CAJVPG010000021">
    <property type="protein sequence ID" value="CAG8242031.1"/>
    <property type="molecule type" value="Genomic_DNA"/>
</dbReference>